<proteinExistence type="predicted"/>
<name>A0AAJ1R920_9LACO</name>
<dbReference type="SUPFAM" id="SSF52283">
    <property type="entry name" value="Formate/glycerate dehydrogenase catalytic domain-like"/>
    <property type="match status" value="1"/>
</dbReference>
<keyword evidence="6" id="KW-0520">NAD</keyword>
<keyword evidence="5" id="KW-1278">Translocase</keyword>
<reference evidence="11" key="3">
    <citation type="submission" date="2020-01" db="EMBL/GenBank/DDBJ databases">
        <authorList>
            <person name="Cousin F.J."/>
            <person name="Le Guellec R."/>
            <person name="Cretenet M."/>
        </authorList>
    </citation>
    <scope>NUCLEOTIDE SEQUENCE</scope>
    <source>
        <strain evidence="11">UCMA 15228</strain>
    </source>
</reference>
<dbReference type="EC" id="7.1.1.1" evidence="2"/>
<feature type="domain" description="Alanine dehydrogenase/pyridine nucleotide transhydrogenase NAD(H)-binding" evidence="8">
    <location>
        <begin position="148"/>
        <end position="312"/>
    </location>
</feature>
<evidence type="ECO:0000256" key="3">
    <source>
        <dbReference type="ARBA" id="ARBA00022741"/>
    </source>
</evidence>
<dbReference type="Proteomes" id="UP001167919">
    <property type="component" value="Unassembled WGS sequence"/>
</dbReference>
<feature type="domain" description="Alanine dehydrogenase/pyridine nucleotide transhydrogenase N-terminal" evidence="9">
    <location>
        <begin position="6"/>
        <end position="139"/>
    </location>
</feature>
<reference evidence="10" key="2">
    <citation type="submission" date="2019-01" db="EMBL/GenBank/DDBJ databases">
        <title>Oenococcus sicerae UCMA17102.</title>
        <authorList>
            <person name="Cousin F.J."/>
            <person name="Le Guellec R."/>
            <person name="Cretenet M."/>
        </authorList>
    </citation>
    <scope>NUCLEOTIDE SEQUENCE</scope>
    <source>
        <strain evidence="10">UCMA17102</strain>
    </source>
</reference>
<dbReference type="GO" id="GO:0006740">
    <property type="term" value="P:NADPH regeneration"/>
    <property type="evidence" value="ECO:0007669"/>
    <property type="project" value="TreeGrafter"/>
</dbReference>
<dbReference type="AlphaFoldDB" id="A0AAJ1R920"/>
<dbReference type="PANTHER" id="PTHR10160:SF19">
    <property type="entry name" value="PROTON-TRANSLOCATING NAD(P)(+) TRANSHYDROGENASE"/>
    <property type="match status" value="1"/>
</dbReference>
<keyword evidence="4" id="KW-0521">NADP</keyword>
<comment type="function">
    <text evidence="1">The transhydrogenation between NADH and NADP is coupled to respiration and ATP hydrolysis and functions as a proton pump across the membrane.</text>
</comment>
<dbReference type="SMART" id="SM01003">
    <property type="entry name" value="AlaDh_PNT_N"/>
    <property type="match status" value="1"/>
</dbReference>
<dbReference type="PANTHER" id="PTHR10160">
    <property type="entry name" value="NAD(P) TRANSHYDROGENASE"/>
    <property type="match status" value="1"/>
</dbReference>
<comment type="catalytic activity">
    <reaction evidence="7">
        <text>NAD(+) + NADPH + H(+)(in) = NADH + NADP(+) + H(+)(out)</text>
        <dbReference type="Rhea" id="RHEA:47992"/>
        <dbReference type="ChEBI" id="CHEBI:15378"/>
        <dbReference type="ChEBI" id="CHEBI:57540"/>
        <dbReference type="ChEBI" id="CHEBI:57783"/>
        <dbReference type="ChEBI" id="CHEBI:57945"/>
        <dbReference type="ChEBI" id="CHEBI:58349"/>
        <dbReference type="EC" id="7.1.1.1"/>
    </reaction>
</comment>
<dbReference type="GO" id="GO:0008750">
    <property type="term" value="F:proton-translocating NAD(P)+ transhydrogenase activity"/>
    <property type="evidence" value="ECO:0007669"/>
    <property type="project" value="UniProtKB-EC"/>
</dbReference>
<evidence type="ECO:0000313" key="11">
    <source>
        <dbReference type="EMBL" id="QAS69879.1"/>
    </source>
</evidence>
<evidence type="ECO:0000313" key="13">
    <source>
        <dbReference type="Proteomes" id="UP001167919"/>
    </source>
</evidence>
<organism evidence="10 13">
    <name type="scientific">Oenococcus sicerae</name>
    <dbReference type="NCBI Taxonomy" id="2203724"/>
    <lineage>
        <taxon>Bacteria</taxon>
        <taxon>Bacillati</taxon>
        <taxon>Bacillota</taxon>
        <taxon>Bacilli</taxon>
        <taxon>Lactobacillales</taxon>
        <taxon>Lactobacillaceae</taxon>
        <taxon>Oenococcus</taxon>
    </lineage>
</organism>
<evidence type="ECO:0000256" key="1">
    <source>
        <dbReference type="ARBA" id="ARBA00003943"/>
    </source>
</evidence>
<dbReference type="SUPFAM" id="SSF51735">
    <property type="entry name" value="NAD(P)-binding Rossmann-fold domains"/>
    <property type="match status" value="1"/>
</dbReference>
<evidence type="ECO:0000259" key="9">
    <source>
        <dbReference type="SMART" id="SM01003"/>
    </source>
</evidence>
<sequence length="393" mass="41082">MAIVVSVLKEADGENRVALTPDIAAKLVKNKFKVLVEKNAGVKAFYSDDGYINAGAEVVNRTEALKADIVTVVNEPTAASLKKLSKGQTIIGMLNPMGDKKAVEELSTAGVNSLAFELLPRTVSRAQNMDANSSQKSIAGYKAALLAADTYPQYFPMMMTAAGTARPAKVLVIGAAVAGLQAIGTAHRLGAVVSGYDIREDARGQIESLAAKALISAVQVKDENGYARALTADERQAQQTELAGFIAENNVIITTAQVPGGKPPVVVSKKAVDNAQAGTVFIDLGSSDLGGNVEGSKPGQTVITKSGALIVGAGDLASRLPKSSSDMYAKNIQNTINYIVKDGEIVLDLDDDVLTDLVATAGGEITSNFLRGRLGLEKRAAKIEPEVKKEAAK</sequence>
<dbReference type="Pfam" id="PF05222">
    <property type="entry name" value="AlaDh_PNT_N"/>
    <property type="match status" value="1"/>
</dbReference>
<accession>A0AAJ1R920</accession>
<dbReference type="SMART" id="SM01002">
    <property type="entry name" value="AlaDh_PNT_C"/>
    <property type="match status" value="1"/>
</dbReference>
<dbReference type="CDD" id="cd05304">
    <property type="entry name" value="Rubrum_tdh"/>
    <property type="match status" value="1"/>
</dbReference>
<dbReference type="RefSeq" id="WP_128686353.1">
    <property type="nucleotide sequence ID" value="NZ_CP029684.2"/>
</dbReference>
<dbReference type="EMBL" id="SDWY01000002">
    <property type="protein sequence ID" value="MDN6900303.1"/>
    <property type="molecule type" value="Genomic_DNA"/>
</dbReference>
<dbReference type="Pfam" id="PF01262">
    <property type="entry name" value="AlaDh_PNT_C"/>
    <property type="match status" value="1"/>
</dbReference>
<dbReference type="Proteomes" id="UP000286907">
    <property type="component" value="Chromosome"/>
</dbReference>
<dbReference type="InterPro" id="IPR007886">
    <property type="entry name" value="AlaDH/PNT_N"/>
</dbReference>
<dbReference type="GO" id="GO:0005886">
    <property type="term" value="C:plasma membrane"/>
    <property type="evidence" value="ECO:0007669"/>
    <property type="project" value="TreeGrafter"/>
</dbReference>
<dbReference type="InterPro" id="IPR036291">
    <property type="entry name" value="NAD(P)-bd_dom_sf"/>
</dbReference>
<evidence type="ECO:0000256" key="2">
    <source>
        <dbReference type="ARBA" id="ARBA00012943"/>
    </source>
</evidence>
<gene>
    <name evidence="11" type="ORF">DLJ48_04745</name>
    <name evidence="10" type="ORF">EVC35_04680</name>
</gene>
<evidence type="ECO:0000259" key="8">
    <source>
        <dbReference type="SMART" id="SM01002"/>
    </source>
</evidence>
<evidence type="ECO:0000256" key="7">
    <source>
        <dbReference type="ARBA" id="ARBA00048202"/>
    </source>
</evidence>
<evidence type="ECO:0000256" key="6">
    <source>
        <dbReference type="ARBA" id="ARBA00023027"/>
    </source>
</evidence>
<dbReference type="Gene3D" id="3.40.50.720">
    <property type="entry name" value="NAD(P)-binding Rossmann-like Domain"/>
    <property type="match status" value="2"/>
</dbReference>
<protein>
    <recommendedName>
        <fullName evidence="2">proton-translocating NAD(P)(+) transhydrogenase</fullName>
        <ecNumber evidence="2">7.1.1.1</ecNumber>
    </recommendedName>
</protein>
<keyword evidence="3" id="KW-0547">Nucleotide-binding</keyword>
<evidence type="ECO:0000313" key="10">
    <source>
        <dbReference type="EMBL" id="MDN6900303.1"/>
    </source>
</evidence>
<keyword evidence="12" id="KW-1185">Reference proteome</keyword>
<dbReference type="InterPro" id="IPR007698">
    <property type="entry name" value="AlaDH/PNT_NAD(H)-bd"/>
</dbReference>
<dbReference type="EMBL" id="CP029684">
    <property type="protein sequence ID" value="QAS69879.1"/>
    <property type="molecule type" value="Genomic_DNA"/>
</dbReference>
<reference evidence="11 12" key="1">
    <citation type="journal article" date="2019" name="Syst. Appl. Microbiol.">
        <title>Oenococcus sicerae sp. nov., isolated from French cider.</title>
        <authorList>
            <person name="Cousin F.J."/>
            <person name="Le Guellec R."/>
            <person name="Chagnot C."/>
            <person name="Goux D."/>
            <person name="Dalmasso M."/>
            <person name="Laplace J.M."/>
            <person name="Cretenet M."/>
        </authorList>
    </citation>
    <scope>NUCLEOTIDE SEQUENCE [LARGE SCALE GENOMIC DNA]</scope>
    <source>
        <strain evidence="11 12">UCMA 15228</strain>
    </source>
</reference>
<evidence type="ECO:0000256" key="4">
    <source>
        <dbReference type="ARBA" id="ARBA00022857"/>
    </source>
</evidence>
<evidence type="ECO:0000313" key="12">
    <source>
        <dbReference type="Proteomes" id="UP000286907"/>
    </source>
</evidence>
<dbReference type="GO" id="GO:0050661">
    <property type="term" value="F:NADP binding"/>
    <property type="evidence" value="ECO:0007669"/>
    <property type="project" value="TreeGrafter"/>
</dbReference>
<evidence type="ECO:0000256" key="5">
    <source>
        <dbReference type="ARBA" id="ARBA00022967"/>
    </source>
</evidence>